<feature type="transmembrane region" description="Helical" evidence="1">
    <location>
        <begin position="14"/>
        <end position="31"/>
    </location>
</feature>
<proteinExistence type="predicted"/>
<sequence length="163" mass="17605">GIESTTAIEAVEMATLRFLVLCFALSLFYLLDVDGRRISGYRAGALKKIGNNFLKRADSTRMLATGSSLTSVYVGGTGIWWRSGIIAAISQMEQGEQEAAMETLHIAMATLTVFDTTQATVSPIASELIYQLVKHKGFRQTVAGFKEYNKVVTEAVVGGSADD</sequence>
<reference evidence="2 3" key="1">
    <citation type="submission" date="2022-05" db="EMBL/GenBank/DDBJ databases">
        <authorList>
            <consortium name="Genoscope - CEA"/>
            <person name="William W."/>
        </authorList>
    </citation>
    <scope>NUCLEOTIDE SEQUENCE [LARGE SCALE GENOMIC DNA]</scope>
</reference>
<dbReference type="EMBL" id="CALNXK010000154">
    <property type="protein sequence ID" value="CAH3170128.1"/>
    <property type="molecule type" value="Genomic_DNA"/>
</dbReference>
<feature type="non-terminal residue" evidence="2">
    <location>
        <position position="163"/>
    </location>
</feature>
<evidence type="ECO:0000313" key="3">
    <source>
        <dbReference type="Proteomes" id="UP001159405"/>
    </source>
</evidence>
<accession>A0ABN8QT21</accession>
<feature type="non-terminal residue" evidence="2">
    <location>
        <position position="1"/>
    </location>
</feature>
<gene>
    <name evidence="2" type="ORF">PLOB_00010570</name>
</gene>
<keyword evidence="3" id="KW-1185">Reference proteome</keyword>
<protein>
    <submittedName>
        <fullName evidence="2">Uncharacterized protein</fullName>
    </submittedName>
</protein>
<evidence type="ECO:0000313" key="2">
    <source>
        <dbReference type="EMBL" id="CAH3170128.1"/>
    </source>
</evidence>
<comment type="caution">
    <text evidence="2">The sequence shown here is derived from an EMBL/GenBank/DDBJ whole genome shotgun (WGS) entry which is preliminary data.</text>
</comment>
<organism evidence="2 3">
    <name type="scientific">Porites lobata</name>
    <dbReference type="NCBI Taxonomy" id="104759"/>
    <lineage>
        <taxon>Eukaryota</taxon>
        <taxon>Metazoa</taxon>
        <taxon>Cnidaria</taxon>
        <taxon>Anthozoa</taxon>
        <taxon>Hexacorallia</taxon>
        <taxon>Scleractinia</taxon>
        <taxon>Fungiina</taxon>
        <taxon>Poritidae</taxon>
        <taxon>Porites</taxon>
    </lineage>
</organism>
<name>A0ABN8QT21_9CNID</name>
<dbReference type="Proteomes" id="UP001159405">
    <property type="component" value="Unassembled WGS sequence"/>
</dbReference>
<keyword evidence="1" id="KW-1133">Transmembrane helix</keyword>
<keyword evidence="1" id="KW-0812">Transmembrane</keyword>
<keyword evidence="1" id="KW-0472">Membrane</keyword>
<evidence type="ECO:0000256" key="1">
    <source>
        <dbReference type="SAM" id="Phobius"/>
    </source>
</evidence>